<accession>A0AAD5QP21</accession>
<evidence type="ECO:0000313" key="1">
    <source>
        <dbReference type="EMBL" id="KAJ1356230.1"/>
    </source>
</evidence>
<evidence type="ECO:0000313" key="2">
    <source>
        <dbReference type="Proteomes" id="UP001196413"/>
    </source>
</evidence>
<protein>
    <submittedName>
        <fullName evidence="1">Uncharacterized protein</fullName>
    </submittedName>
</protein>
<dbReference type="AlphaFoldDB" id="A0AAD5QP21"/>
<sequence length="128" mass="14428">MNPRARYFKATSLTNDSVSVSSVEDDQQSEFGFTVEPAPRDVPSFGLFSFFTKKPSAYDRPKLSNPFISFPYTAPAEAKSRRHSDDRSGDILNLLRRSSGPNLMHLARVPSNFRNTLWKASLNPNLNM</sequence>
<dbReference type="EMBL" id="JAHQIW010002746">
    <property type="protein sequence ID" value="KAJ1356230.1"/>
    <property type="molecule type" value="Genomic_DNA"/>
</dbReference>
<proteinExistence type="predicted"/>
<keyword evidence="2" id="KW-1185">Reference proteome</keyword>
<name>A0AAD5QP21_PARTN</name>
<dbReference type="Proteomes" id="UP001196413">
    <property type="component" value="Unassembled WGS sequence"/>
</dbReference>
<organism evidence="1 2">
    <name type="scientific">Parelaphostrongylus tenuis</name>
    <name type="common">Meningeal worm</name>
    <dbReference type="NCBI Taxonomy" id="148309"/>
    <lineage>
        <taxon>Eukaryota</taxon>
        <taxon>Metazoa</taxon>
        <taxon>Ecdysozoa</taxon>
        <taxon>Nematoda</taxon>
        <taxon>Chromadorea</taxon>
        <taxon>Rhabditida</taxon>
        <taxon>Rhabditina</taxon>
        <taxon>Rhabditomorpha</taxon>
        <taxon>Strongyloidea</taxon>
        <taxon>Metastrongylidae</taxon>
        <taxon>Parelaphostrongylus</taxon>
    </lineage>
</organism>
<gene>
    <name evidence="1" type="ORF">KIN20_013906</name>
</gene>
<reference evidence="1" key="1">
    <citation type="submission" date="2021-06" db="EMBL/GenBank/DDBJ databases">
        <title>Parelaphostrongylus tenuis whole genome reference sequence.</title>
        <authorList>
            <person name="Garwood T.J."/>
            <person name="Larsen P.A."/>
            <person name="Fountain-Jones N.M."/>
            <person name="Garbe J.R."/>
            <person name="Macchietto M.G."/>
            <person name="Kania S.A."/>
            <person name="Gerhold R.W."/>
            <person name="Richards J.E."/>
            <person name="Wolf T.M."/>
        </authorList>
    </citation>
    <scope>NUCLEOTIDE SEQUENCE</scope>
    <source>
        <strain evidence="1">MNPRO001-30</strain>
        <tissue evidence="1">Meninges</tissue>
    </source>
</reference>
<comment type="caution">
    <text evidence="1">The sequence shown here is derived from an EMBL/GenBank/DDBJ whole genome shotgun (WGS) entry which is preliminary data.</text>
</comment>